<dbReference type="PaxDb" id="1198114-AciX9_2901"/>
<dbReference type="GO" id="GO:0019239">
    <property type="term" value="F:deaminase activity"/>
    <property type="evidence" value="ECO:0007669"/>
    <property type="project" value="TreeGrafter"/>
</dbReference>
<dbReference type="eggNOG" id="COG0251">
    <property type="taxonomic scope" value="Bacteria"/>
</dbReference>
<evidence type="ECO:0000256" key="1">
    <source>
        <dbReference type="ARBA" id="ARBA00010552"/>
    </source>
</evidence>
<dbReference type="HOGENOM" id="CLU_120413_1_0_0"/>
<comment type="similarity">
    <text evidence="1">Belongs to the RutC family.</text>
</comment>
<protein>
    <submittedName>
        <fullName evidence="3">Endoribonuclease L-PSP</fullName>
    </submittedName>
</protein>
<dbReference type="InterPro" id="IPR006175">
    <property type="entry name" value="YjgF/YER057c/UK114"/>
</dbReference>
<dbReference type="Pfam" id="PF01042">
    <property type="entry name" value="Ribonuc_L-PSP"/>
    <property type="match status" value="1"/>
</dbReference>
<gene>
    <name evidence="3" type="ordered locus">AciX9_2901</name>
</gene>
<name>E8WZ09_GRATM</name>
<dbReference type="KEGG" id="acm:AciX9_2901"/>
<dbReference type="PANTHER" id="PTHR11803">
    <property type="entry name" value="2-IMINOBUTANOATE/2-IMINOPROPANOATE DEAMINASE RIDA"/>
    <property type="match status" value="1"/>
</dbReference>
<dbReference type="CDD" id="cd06151">
    <property type="entry name" value="YjgF_YER057c_UK114_like_3"/>
    <property type="match status" value="1"/>
</dbReference>
<evidence type="ECO:0000313" key="4">
    <source>
        <dbReference type="Proteomes" id="UP000000343"/>
    </source>
</evidence>
<dbReference type="Gene3D" id="3.30.1330.40">
    <property type="entry name" value="RutC-like"/>
    <property type="match status" value="1"/>
</dbReference>
<accession>E8WZ09</accession>
<dbReference type="AlphaFoldDB" id="E8WZ09"/>
<dbReference type="Proteomes" id="UP000000343">
    <property type="component" value="Chromosome"/>
</dbReference>
<dbReference type="EMBL" id="CP002480">
    <property type="protein sequence ID" value="ADW69924.1"/>
    <property type="molecule type" value="Genomic_DNA"/>
</dbReference>
<keyword evidence="2" id="KW-0732">Signal</keyword>
<keyword evidence="4" id="KW-1185">Reference proteome</keyword>
<feature type="chain" id="PRO_5003230086" evidence="2">
    <location>
        <begin position="23"/>
        <end position="164"/>
    </location>
</feature>
<sequence length="164" mass="16818">MKIGMSFAAALLAGAACVGAGAQVTVKHLQPNEKSAIADGVWAGDTLYLSGQLASPVTPADAATGKAAVYGDTKTQALSALNKIQALLKAQGLDMKDVVKMSVFLGGDPEKGGKLDFAGLQASYLQFFGTKDQPNKPARSAFQVAALAAPWALVEIEVIAVKGK</sequence>
<dbReference type="InterPro" id="IPR035959">
    <property type="entry name" value="RutC-like_sf"/>
</dbReference>
<proteinExistence type="inferred from homology"/>
<dbReference type="SUPFAM" id="SSF55298">
    <property type="entry name" value="YjgF-like"/>
    <property type="match status" value="1"/>
</dbReference>
<dbReference type="STRING" id="1198114.AciX9_2901"/>
<dbReference type="PROSITE" id="PS01094">
    <property type="entry name" value="UPF0076"/>
    <property type="match status" value="1"/>
</dbReference>
<evidence type="ECO:0000256" key="2">
    <source>
        <dbReference type="SAM" id="SignalP"/>
    </source>
</evidence>
<dbReference type="GO" id="GO:0005829">
    <property type="term" value="C:cytosol"/>
    <property type="evidence" value="ECO:0007669"/>
    <property type="project" value="TreeGrafter"/>
</dbReference>
<dbReference type="PANTHER" id="PTHR11803:SF59">
    <property type="entry name" value="ENDORIBONUCLEASE"/>
    <property type="match status" value="1"/>
</dbReference>
<organism evidence="4">
    <name type="scientific">Granulicella tundricola (strain ATCC BAA-1859 / DSM 23138 / MP5ACTX9)</name>
    <dbReference type="NCBI Taxonomy" id="1198114"/>
    <lineage>
        <taxon>Bacteria</taxon>
        <taxon>Pseudomonadati</taxon>
        <taxon>Acidobacteriota</taxon>
        <taxon>Terriglobia</taxon>
        <taxon>Terriglobales</taxon>
        <taxon>Acidobacteriaceae</taxon>
        <taxon>Granulicella</taxon>
    </lineage>
</organism>
<evidence type="ECO:0000313" key="3">
    <source>
        <dbReference type="EMBL" id="ADW69924.1"/>
    </source>
</evidence>
<feature type="signal peptide" evidence="2">
    <location>
        <begin position="1"/>
        <end position="22"/>
    </location>
</feature>
<dbReference type="PROSITE" id="PS51257">
    <property type="entry name" value="PROKAR_LIPOPROTEIN"/>
    <property type="match status" value="1"/>
</dbReference>
<reference evidence="4" key="1">
    <citation type="submission" date="2011-01" db="EMBL/GenBank/DDBJ databases">
        <title>Complete sequence of chromosome of Acidobacterium sp. MP5ACTX9.</title>
        <authorList>
            <consortium name="US DOE Joint Genome Institute"/>
            <person name="Lucas S."/>
            <person name="Copeland A."/>
            <person name="Lapidus A."/>
            <person name="Cheng J.-F."/>
            <person name="Goodwin L."/>
            <person name="Pitluck S."/>
            <person name="Teshima H."/>
            <person name="Detter J.C."/>
            <person name="Han C."/>
            <person name="Tapia R."/>
            <person name="Land M."/>
            <person name="Hauser L."/>
            <person name="Kyrpides N."/>
            <person name="Ivanova N."/>
            <person name="Ovchinnikova G."/>
            <person name="Pagani I."/>
            <person name="Rawat S.R."/>
            <person name="Mannisto M."/>
            <person name="Haggblom M.M."/>
            <person name="Woyke T."/>
        </authorList>
    </citation>
    <scope>NUCLEOTIDE SEQUENCE [LARGE SCALE GENOMIC DNA]</scope>
    <source>
        <strain evidence="4">MP5ACTX9</strain>
    </source>
</reference>
<dbReference type="InterPro" id="IPR019897">
    <property type="entry name" value="RidA_CS"/>
</dbReference>